<dbReference type="SUPFAM" id="SSF53067">
    <property type="entry name" value="Actin-like ATPase domain"/>
    <property type="match status" value="2"/>
</dbReference>
<sequence length="677" mass="73627">MARSRGGSSSFGLSTLFYLCVVLCAPLLFSTLANADDQVPLKDNAVTGPVIGIDLGTTYSCVGVMKNGKVEILTNDQGNRITPSWVAFTDDERLVGDAAKNQFASNPERTVFDIKRLIGRKFTDGDVKKDMKHFPFRVIGRDGQPRVKVDVHGEEKTFSPEEISAMVLQKMKEVAESYLGQKVVNAVVTVPAYFNDNQRAATKDAGTIAGLNVLRVVNEPTAAALAYGLDKQSEEERQIIVYDLGGGTFDVSALTVDSGVFEVLSTAGDTHLGGEDFDQRVINFLAKKFNKQHSVDITKNSKAMSKLKREAEKAKRTLSSQMSTRIEIEGLFEGIDMSETLSRAKFEELNNDLFKKTLKPVEQVLKDAKLKKSDIDDIVLVGGSTRIPKVQQMLEEYFGKKARKDVNPDEAVAYGAAVQGGILAGEDSASGVVLMDVNPLTLGIETTGGVMTTLIKRGTTIPTKKSQIFSTAADNQPVVLIQVFEGERSLTKDNNQLGKFELTNIPAAPRGVPQIEVTFELDANGILKVSASDKGTGKVESITITNDKGRLSADEIERMVEEAEKYADEDKAVKERIEARNGLENYAYNLKNQVADEKGLGGKIEEEDKESLLEAIKEAQDWIEENAATATTEDFEEAKEKLSGIAYPITSKLYGESGGAGGSSDDGDDEPSTHDEL</sequence>
<keyword evidence="17" id="KW-0175">Coiled coil</keyword>
<evidence type="ECO:0000256" key="8">
    <source>
        <dbReference type="ARBA" id="ARBA00022801"/>
    </source>
</evidence>
<evidence type="ECO:0000313" key="24">
    <source>
        <dbReference type="Proteomes" id="UP000490939"/>
    </source>
</evidence>
<evidence type="ECO:0000256" key="1">
    <source>
        <dbReference type="ARBA" id="ARBA00002226"/>
    </source>
</evidence>
<dbReference type="Proteomes" id="UP000433883">
    <property type="component" value="Unassembled WGS sequence"/>
</dbReference>
<dbReference type="OrthoDB" id="2401965at2759"/>
<evidence type="ECO:0000256" key="16">
    <source>
        <dbReference type="RuleBase" id="RU003322"/>
    </source>
</evidence>
<dbReference type="GO" id="GO:0016787">
    <property type="term" value="F:hydrolase activity"/>
    <property type="evidence" value="ECO:0007669"/>
    <property type="project" value="UniProtKB-KW"/>
</dbReference>
<evidence type="ECO:0000256" key="15">
    <source>
        <dbReference type="ARBA" id="ARBA00069311"/>
    </source>
</evidence>
<feature type="chain" id="PRO_5044691059" description="Endoplasmic reticulum chaperone BIP" evidence="19">
    <location>
        <begin position="36"/>
        <end position="677"/>
    </location>
</feature>
<evidence type="ECO:0000256" key="4">
    <source>
        <dbReference type="ARBA" id="ARBA00012554"/>
    </source>
</evidence>
<dbReference type="Gene3D" id="1.20.1270.10">
    <property type="match status" value="1"/>
</dbReference>
<dbReference type="Gene3D" id="3.90.640.10">
    <property type="entry name" value="Actin, Chain A, domain 4"/>
    <property type="match status" value="1"/>
</dbReference>
<feature type="region of interest" description="Disordered" evidence="18">
    <location>
        <begin position="653"/>
        <end position="677"/>
    </location>
</feature>
<comment type="similarity">
    <text evidence="3 16">Belongs to the heat shock protein 70 family.</text>
</comment>
<dbReference type="PROSITE" id="PS01036">
    <property type="entry name" value="HSP70_3"/>
    <property type="match status" value="1"/>
</dbReference>
<keyword evidence="6 19" id="KW-0732">Signal</keyword>
<dbReference type="Pfam" id="PF00012">
    <property type="entry name" value="HSP70"/>
    <property type="match status" value="1"/>
</dbReference>
<evidence type="ECO:0000256" key="7">
    <source>
        <dbReference type="ARBA" id="ARBA00022741"/>
    </source>
</evidence>
<feature type="signal peptide" evidence="19">
    <location>
        <begin position="1"/>
        <end position="35"/>
    </location>
</feature>
<dbReference type="NCBIfam" id="NF001413">
    <property type="entry name" value="PRK00290.1"/>
    <property type="match status" value="1"/>
</dbReference>
<dbReference type="Gene3D" id="3.30.30.30">
    <property type="match status" value="1"/>
</dbReference>
<dbReference type="InterPro" id="IPR029047">
    <property type="entry name" value="HSP70_peptide-bd_sf"/>
</dbReference>
<evidence type="ECO:0000256" key="3">
    <source>
        <dbReference type="ARBA" id="ARBA00007381"/>
    </source>
</evidence>
<dbReference type="Gene3D" id="3.30.420.40">
    <property type="match status" value="2"/>
</dbReference>
<evidence type="ECO:0000256" key="17">
    <source>
        <dbReference type="SAM" id="Coils"/>
    </source>
</evidence>
<dbReference type="Proteomes" id="UP000490939">
    <property type="component" value="Unassembled WGS sequence"/>
</dbReference>
<evidence type="ECO:0000256" key="10">
    <source>
        <dbReference type="ARBA" id="ARBA00022840"/>
    </source>
</evidence>
<protein>
    <recommendedName>
        <fullName evidence="15">Endoplasmic reticulum chaperone BIP</fullName>
        <ecNumber evidence="4">3.6.4.10</ecNumber>
    </recommendedName>
    <alternativeName>
        <fullName evidence="5">Endoplasmic reticulum chaperone BiP</fullName>
    </alternativeName>
    <alternativeName>
        <fullName evidence="13">Immunoglobulin heavy chain-binding protein homolog</fullName>
    </alternativeName>
</protein>
<keyword evidence="8" id="KW-0378">Hydrolase</keyword>
<dbReference type="PRINTS" id="PR00301">
    <property type="entry name" value="HEATSHOCK70"/>
</dbReference>
<evidence type="ECO:0000256" key="12">
    <source>
        <dbReference type="ARBA" id="ARBA00023186"/>
    </source>
</evidence>
<evidence type="ECO:0000256" key="14">
    <source>
        <dbReference type="ARBA" id="ARBA00048056"/>
    </source>
</evidence>
<dbReference type="FunFam" id="1.20.1270.10:FF:000009">
    <property type="entry name" value="DnaK-type molecular chaperone BiP"/>
    <property type="match status" value="1"/>
</dbReference>
<dbReference type="AlphaFoldDB" id="A0A8H3YZ47"/>
<dbReference type="PROSITE" id="PS00297">
    <property type="entry name" value="HSP70_1"/>
    <property type="match status" value="1"/>
</dbReference>
<evidence type="ECO:0000313" key="22">
    <source>
        <dbReference type="EMBL" id="KAE9992097.1"/>
    </source>
</evidence>
<dbReference type="FunFam" id="2.60.34.10:FF:000002">
    <property type="entry name" value="Heat shock 70 kDa"/>
    <property type="match status" value="1"/>
</dbReference>
<keyword evidence="10 16" id="KW-0067">ATP-binding</keyword>
<evidence type="ECO:0000313" key="20">
    <source>
        <dbReference type="EMBL" id="KAE9974201.1"/>
    </source>
</evidence>
<keyword evidence="24" id="KW-1185">Reference proteome</keyword>
<dbReference type="GO" id="GO:0140662">
    <property type="term" value="F:ATP-dependent protein folding chaperone"/>
    <property type="evidence" value="ECO:0007669"/>
    <property type="project" value="InterPro"/>
</dbReference>
<keyword evidence="7 16" id="KW-0547">Nucleotide-binding</keyword>
<dbReference type="SUPFAM" id="SSF100934">
    <property type="entry name" value="Heat shock protein 70kD (HSP70), C-terminal subdomain"/>
    <property type="match status" value="1"/>
</dbReference>
<dbReference type="InterPro" id="IPR018181">
    <property type="entry name" value="Heat_shock_70_CS"/>
</dbReference>
<keyword evidence="11" id="KW-0346">Stress response</keyword>
<evidence type="ECO:0000256" key="18">
    <source>
        <dbReference type="SAM" id="MobiDB-lite"/>
    </source>
</evidence>
<dbReference type="EMBL" id="WNWQ01000035">
    <property type="protein sequence ID" value="KAE9982963.1"/>
    <property type="molecule type" value="Genomic_DNA"/>
</dbReference>
<evidence type="ECO:0000313" key="23">
    <source>
        <dbReference type="Proteomes" id="UP000447873"/>
    </source>
</evidence>
<dbReference type="Proteomes" id="UP000447873">
    <property type="component" value="Unassembled WGS sequence"/>
</dbReference>
<dbReference type="Gene3D" id="2.60.34.10">
    <property type="entry name" value="Substrate Binding Domain Of DNAk, Chain A, domain 1"/>
    <property type="match status" value="1"/>
</dbReference>
<evidence type="ECO:0000256" key="5">
    <source>
        <dbReference type="ARBA" id="ARBA00019933"/>
    </source>
</evidence>
<organism evidence="20 23">
    <name type="scientific">Venturia inaequalis</name>
    <name type="common">Apple scab fungus</name>
    <dbReference type="NCBI Taxonomy" id="5025"/>
    <lineage>
        <taxon>Eukaryota</taxon>
        <taxon>Fungi</taxon>
        <taxon>Dikarya</taxon>
        <taxon>Ascomycota</taxon>
        <taxon>Pezizomycotina</taxon>
        <taxon>Dothideomycetes</taxon>
        <taxon>Pleosporomycetidae</taxon>
        <taxon>Venturiales</taxon>
        <taxon>Venturiaceae</taxon>
        <taxon>Venturia</taxon>
    </lineage>
</organism>
<dbReference type="FunFam" id="3.30.420.40:FF:000026">
    <property type="entry name" value="Heat shock protein 70"/>
    <property type="match status" value="1"/>
</dbReference>
<accession>A0A8H3YZ47</accession>
<name>A0A8H3YZ47_VENIN</name>
<dbReference type="FunFam" id="3.30.30.30:FF:000005">
    <property type="entry name" value="Heat shock protein ssb1"/>
    <property type="match status" value="1"/>
</dbReference>
<comment type="catalytic activity">
    <reaction evidence="14">
        <text>ATP + H2O = ADP + phosphate + H(+)</text>
        <dbReference type="Rhea" id="RHEA:13065"/>
        <dbReference type="ChEBI" id="CHEBI:15377"/>
        <dbReference type="ChEBI" id="CHEBI:15378"/>
        <dbReference type="ChEBI" id="CHEBI:30616"/>
        <dbReference type="ChEBI" id="CHEBI:43474"/>
        <dbReference type="ChEBI" id="CHEBI:456216"/>
        <dbReference type="EC" id="3.6.4.10"/>
    </reaction>
</comment>
<reference evidence="20 23" key="1">
    <citation type="submission" date="2018-12" db="EMBL/GenBank/DDBJ databases">
        <title>Venturia inaequalis Genome Resource.</title>
        <authorList>
            <person name="Lichtner F.J."/>
        </authorList>
    </citation>
    <scope>NUCLEOTIDE SEQUENCE [LARGE SCALE GENOMIC DNA]</scope>
    <source>
        <strain evidence="20 23">120213</strain>
        <strain evidence="21">Bline_iso_100314</strain>
        <strain evidence="22 24">DMI_063113</strain>
    </source>
</reference>
<dbReference type="EC" id="3.6.4.10" evidence="4"/>
<keyword evidence="9" id="KW-0256">Endoplasmic reticulum</keyword>
<dbReference type="GO" id="GO:0005788">
    <property type="term" value="C:endoplasmic reticulum lumen"/>
    <property type="evidence" value="ECO:0007669"/>
    <property type="project" value="UniProtKB-SubCell"/>
</dbReference>
<comment type="caution">
    <text evidence="20">The sequence shown here is derived from an EMBL/GenBank/DDBJ whole genome shotgun (WGS) entry which is preliminary data.</text>
</comment>
<dbReference type="InterPro" id="IPR029048">
    <property type="entry name" value="HSP70_C_sf"/>
</dbReference>
<feature type="coiled-coil region" evidence="17">
    <location>
        <begin position="297"/>
        <end position="324"/>
    </location>
</feature>
<proteinExistence type="inferred from homology"/>
<evidence type="ECO:0000256" key="13">
    <source>
        <dbReference type="ARBA" id="ARBA00031728"/>
    </source>
</evidence>
<keyword evidence="12" id="KW-0143">Chaperone</keyword>
<dbReference type="InterPro" id="IPR043129">
    <property type="entry name" value="ATPase_NBD"/>
</dbReference>
<evidence type="ECO:0000256" key="2">
    <source>
        <dbReference type="ARBA" id="ARBA00004319"/>
    </source>
</evidence>
<comment type="subcellular location">
    <subcellularLocation>
        <location evidence="2">Endoplasmic reticulum lumen</location>
    </subcellularLocation>
</comment>
<dbReference type="CDD" id="cd10241">
    <property type="entry name" value="ASKHA_NBD_HSP70_BiP"/>
    <property type="match status" value="1"/>
</dbReference>
<dbReference type="GO" id="GO:0005524">
    <property type="term" value="F:ATP binding"/>
    <property type="evidence" value="ECO:0007669"/>
    <property type="project" value="UniProtKB-KW"/>
</dbReference>
<gene>
    <name evidence="21" type="primary">GRP78</name>
    <name evidence="21" type="ORF">BLS_005168</name>
    <name evidence="22" type="ORF">EG327_010198</name>
    <name evidence="20" type="ORF">EG328_003987</name>
</gene>
<dbReference type="FunFam" id="3.90.640.10:FF:000002">
    <property type="entry name" value="Heat shock 70 kDa"/>
    <property type="match status" value="1"/>
</dbReference>
<evidence type="ECO:0000313" key="21">
    <source>
        <dbReference type="EMBL" id="KAE9982963.1"/>
    </source>
</evidence>
<dbReference type="EMBL" id="WNWS01000224">
    <property type="protein sequence ID" value="KAE9974201.1"/>
    <property type="molecule type" value="Genomic_DNA"/>
</dbReference>
<comment type="function">
    <text evidence="1">Probably plays a role in facilitating the assembly of multimeric protein complexes inside the ER. Is required for secretory polypeptide translocation. May physically associate with SEC63 protein in the endoplasmic reticulum and this interaction may be regulated by ATP hydrolysis.</text>
</comment>
<dbReference type="InterPro" id="IPR013126">
    <property type="entry name" value="Hsp_70_fam"/>
</dbReference>
<evidence type="ECO:0000256" key="19">
    <source>
        <dbReference type="SAM" id="SignalP"/>
    </source>
</evidence>
<dbReference type="SUPFAM" id="SSF100920">
    <property type="entry name" value="Heat shock protein 70kD (HSP70), peptide-binding domain"/>
    <property type="match status" value="1"/>
</dbReference>
<dbReference type="PANTHER" id="PTHR19375">
    <property type="entry name" value="HEAT SHOCK PROTEIN 70KDA"/>
    <property type="match status" value="1"/>
</dbReference>
<dbReference type="EMBL" id="WNWR01000071">
    <property type="protein sequence ID" value="KAE9992097.1"/>
    <property type="molecule type" value="Genomic_DNA"/>
</dbReference>
<evidence type="ECO:0000256" key="11">
    <source>
        <dbReference type="ARBA" id="ARBA00023016"/>
    </source>
</evidence>
<evidence type="ECO:0000256" key="6">
    <source>
        <dbReference type="ARBA" id="ARBA00022729"/>
    </source>
</evidence>
<dbReference type="InterPro" id="IPR042050">
    <property type="entry name" value="BIP_NBD"/>
</dbReference>
<evidence type="ECO:0000256" key="9">
    <source>
        <dbReference type="ARBA" id="ARBA00022824"/>
    </source>
</evidence>